<dbReference type="EMBL" id="CAXDID020000637">
    <property type="protein sequence ID" value="CAL6107535.1"/>
    <property type="molecule type" value="Genomic_DNA"/>
</dbReference>
<name>A0AA86PGI2_9EUKA</name>
<dbReference type="Proteomes" id="UP001642409">
    <property type="component" value="Unassembled WGS sequence"/>
</dbReference>
<evidence type="ECO:0000256" key="2">
    <source>
        <dbReference type="SAM" id="MobiDB-lite"/>
    </source>
</evidence>
<sequence>MPRRFLITFENPVAVRPSQVSQAAPDGNVLSVDSVPSCPTTALLSQDVCPGVAKALMQRCGQTNFGQDQVLYEFLQANPLLVEGLQCLLNNREVPNEIAVALFQTDERLSAQASKVTFNEALKLVFTQQKASFQIISCCFGIDLRKPAHRQFQKSQQFQRSCANKPGIFKLFNYAAPDYLFSLSQQASSLQLFRNPFDPLIFRQQYLTTLITENLLQEDLTRFYSLKELASANVNLDDLLEPEDVGVVYRALEKTVNLDKGQKIRIGTKDQQKFLINQLTVPEEINKKQIIVLAVACAENEEESMLQNPCTCEEFKTYTFDQFDTDDYTVHVIFNLKPPKNLLQTTLEQSQSISNKRKTKQDDSDSETEQTKTTTQKNKRKQKVDLNELDNLMQLFPELFIENQKLYKEHMKSTKFQDLGISFTGSLLQTNHEQQIGSKYWFESSTLKNFNTFLREIIAQFQKLEKIEFGGQQLNKIGGKYLENLITSLMDEDLVDKSRVKFLFENPTLVHLSQGFYSKIFMYQTISKHLVESLQTGKFNIKGFVESLMLLLRGINHVLFHRVVMNTQNSYIELQQGHSIPSFYNAWGFTQIFGVCLLQQADIIEPEIMFEEYQVHESINNKTLDENKAEDQQENVEEIEAAPENPLSFLQYMTTFSLQQLNDQPVSQLPKSGMQYQTTKYTKQFEAGDLQKFVNETNPLFLEDTNEPGDHVYGLYIHPPAEPKPPTHKHMFQSARGDYEPHSVSKAMYQPSQKREIYVEQLNAAFNSESQQLSENDLQNLVNLSKCPHQNAVRLQTTQANLLFTAPIANGDAVLVPSFEIFVEKMLAANFPVQQFYQAPVVLKQEEQQVIHPAMLDATNCERVKYVGDQFEILIPKQMLKKKPKTVAEFIEMGEYAAFDINLLTLLSDLQKQSKDYCPGLVYSAADRQYYYLPLVLDFSKPSLSKQLNASQFEQAKQMQTFLVQQIMLPQSVCQANILSLVDQNFLTKKFSAQLKESIDKGYSCQTFIGFLGQQILEHYQFEKIIKKLLGIDENDTTLHIQLNDFVPAEVNEPLNTHDEHIMDEEDDIYRFITENMDQLLQISEQAGASISEDEFNYLNNQPSKLQDINQFKNFLLCKNESYSLNVNQLSQLYAELNNQPSNIQINLNTLIYSIPFTNNAFSTTSKAMTSRNQIVLGRLRGLKLAQLLKNEKMSPDCEIVQCKKEHGFVSVTLTEQCYQALVNILNPSEPTSKHSSLQAQFMNQLQTVKSWMLQQRQCITFPQFFNNLNVSSMTFPTKILGPIFKKYSKMEITGQAELKDVYGRTLRSQSPYQLKFKNTVVNEPAPLEVEAPPQPAASGEEQTMQHLIDFWESVKNKFFCIPEERIRAVLSPLFCLEEREIEFLPVNSVTSNEVQKQDEKDNTVSSTQSLQCKCGQMCAVMYPNPNPGLQLEQFQKGIYYMSPYYIPPASNYELERMKCYRQLVKSIAAQTGLLVKEYINKLIELPNSTVDKDNRFNDIVLTYFCRRWPVEYKAEHIQLEASERIYKQKSQDFLVPVPTLSNQKFLTDLKNFQRRENQLRVDNLVKYLDNYQQKNDNETQYADIAPLIAHVIQKNPLLDLLQYSDPDDLNVQAPLDVSAYLLQNKVSANSSLDEHQLNEYKNKKQFKNDEILSELINKQNQLKQLEEQNLKQNVMVHQRLQMAKYQDIHNETAELFCTATNAVWGKICQQDKANPHLKISYDQLALGGFETNGPKGDYSASKELDEMAKKNALEFGRWTWDKEGFDIRDIVDFD</sequence>
<comment type="caution">
    <text evidence="3">The sequence shown here is derived from an EMBL/GenBank/DDBJ whole genome shotgun (WGS) entry which is preliminary data.</text>
</comment>
<proteinExistence type="predicted"/>
<reference evidence="3" key="1">
    <citation type="submission" date="2023-06" db="EMBL/GenBank/DDBJ databases">
        <authorList>
            <person name="Kurt Z."/>
        </authorList>
    </citation>
    <scope>NUCLEOTIDE SEQUENCE</scope>
</reference>
<dbReference type="EMBL" id="CATOUU010000609">
    <property type="protein sequence ID" value="CAI9935372.1"/>
    <property type="molecule type" value="Genomic_DNA"/>
</dbReference>
<keyword evidence="5" id="KW-1185">Reference proteome</keyword>
<feature type="region of interest" description="Disordered" evidence="2">
    <location>
        <begin position="349"/>
        <end position="382"/>
    </location>
</feature>
<protein>
    <submittedName>
        <fullName evidence="3">Uncharacterized protein</fullName>
    </submittedName>
</protein>
<evidence type="ECO:0000313" key="4">
    <source>
        <dbReference type="EMBL" id="CAL6107535.1"/>
    </source>
</evidence>
<keyword evidence="1" id="KW-0175">Coiled coil</keyword>
<reference evidence="4 5" key="2">
    <citation type="submission" date="2024-07" db="EMBL/GenBank/DDBJ databases">
        <authorList>
            <person name="Akdeniz Z."/>
        </authorList>
    </citation>
    <scope>NUCLEOTIDE SEQUENCE [LARGE SCALE GENOMIC DNA]</scope>
</reference>
<evidence type="ECO:0000313" key="3">
    <source>
        <dbReference type="EMBL" id="CAI9935372.1"/>
    </source>
</evidence>
<organism evidence="3">
    <name type="scientific">Hexamita inflata</name>
    <dbReference type="NCBI Taxonomy" id="28002"/>
    <lineage>
        <taxon>Eukaryota</taxon>
        <taxon>Metamonada</taxon>
        <taxon>Diplomonadida</taxon>
        <taxon>Hexamitidae</taxon>
        <taxon>Hexamitinae</taxon>
        <taxon>Hexamita</taxon>
    </lineage>
</organism>
<evidence type="ECO:0000256" key="1">
    <source>
        <dbReference type="SAM" id="Coils"/>
    </source>
</evidence>
<feature type="coiled-coil region" evidence="1">
    <location>
        <begin position="1649"/>
        <end position="1676"/>
    </location>
</feature>
<accession>A0AA86PGI2</accession>
<evidence type="ECO:0000313" key="5">
    <source>
        <dbReference type="Proteomes" id="UP001642409"/>
    </source>
</evidence>
<gene>
    <name evidence="3" type="ORF">HINF_LOCUS23017</name>
    <name evidence="4" type="ORF">HINF_LOCUS74537</name>
</gene>